<evidence type="ECO:0000313" key="1">
    <source>
        <dbReference type="EMBL" id="SPZ00028.1"/>
    </source>
</evidence>
<gene>
    <name evidence="1" type="ORF">NCTC11842_00173</name>
</gene>
<proteinExistence type="predicted"/>
<evidence type="ECO:0000313" key="2">
    <source>
        <dbReference type="Proteomes" id="UP000250443"/>
    </source>
</evidence>
<dbReference type="Proteomes" id="UP000250443">
    <property type="component" value="Unassembled WGS sequence"/>
</dbReference>
<reference evidence="1 2" key="1">
    <citation type="submission" date="2018-06" db="EMBL/GenBank/DDBJ databases">
        <authorList>
            <consortium name="Pathogen Informatics"/>
            <person name="Doyle S."/>
        </authorList>
    </citation>
    <scope>NUCLEOTIDE SEQUENCE [LARGE SCALE GENOMIC DNA]</scope>
    <source>
        <strain evidence="1 2">NCTC11842</strain>
    </source>
</reference>
<organism evidence="1 2">
    <name type="scientific">Pseudomonas luteola</name>
    <dbReference type="NCBI Taxonomy" id="47886"/>
    <lineage>
        <taxon>Bacteria</taxon>
        <taxon>Pseudomonadati</taxon>
        <taxon>Pseudomonadota</taxon>
        <taxon>Gammaproteobacteria</taxon>
        <taxon>Pseudomonadales</taxon>
        <taxon>Pseudomonadaceae</taxon>
        <taxon>Pseudomonas</taxon>
    </lineage>
</organism>
<protein>
    <submittedName>
        <fullName evidence="1">Uncharacterized protein</fullName>
    </submittedName>
</protein>
<dbReference type="AlphaFoldDB" id="A0A2X2BYX5"/>
<accession>A0A2X2BYX5</accession>
<dbReference type="EMBL" id="UAUF01000002">
    <property type="protein sequence ID" value="SPZ00028.1"/>
    <property type="molecule type" value="Genomic_DNA"/>
</dbReference>
<name>A0A2X2BYX5_PSELU</name>
<sequence>MIPRRAVSLRPEQLSLVYDTPALLEDKETFPFKLRRRGIDLRHISEILISNAWNPLRNSARAIPRTLVI</sequence>